<dbReference type="RefSeq" id="WP_016400029.1">
    <property type="nucleotide sequence ID" value="NZ_BARX01000001.1"/>
</dbReference>
<dbReference type="AlphaFoldDB" id="R9PQ79"/>
<gene>
    <name evidence="2" type="ORF">AALB_0341</name>
</gene>
<evidence type="ECO:0000313" key="3">
    <source>
        <dbReference type="Proteomes" id="UP000014461"/>
    </source>
</evidence>
<keyword evidence="1" id="KW-0732">Signal</keyword>
<dbReference type="Proteomes" id="UP000014461">
    <property type="component" value="Unassembled WGS sequence"/>
</dbReference>
<reference evidence="2" key="1">
    <citation type="journal article" date="2013" name="Genome Announc.">
        <title>Draft Genome Sequence of Agarivorans albus Strain MKT 106T, an Agarolytic Marine Bacterium.</title>
        <authorList>
            <person name="Yasuike M."/>
            <person name="Nakamura Y."/>
            <person name="Kai W."/>
            <person name="Fujiwara A."/>
            <person name="Fukui Y."/>
            <person name="Satomi M."/>
            <person name="Sano M."/>
        </authorList>
    </citation>
    <scope>NUCLEOTIDE SEQUENCE [LARGE SCALE GENOMIC DNA]</scope>
</reference>
<organism evidence="2 3">
    <name type="scientific">Agarivorans albus MKT 106</name>
    <dbReference type="NCBI Taxonomy" id="1331007"/>
    <lineage>
        <taxon>Bacteria</taxon>
        <taxon>Pseudomonadati</taxon>
        <taxon>Pseudomonadota</taxon>
        <taxon>Gammaproteobacteria</taxon>
        <taxon>Alteromonadales</taxon>
        <taxon>Alteromonadaceae</taxon>
        <taxon>Agarivorans</taxon>
    </lineage>
</organism>
<feature type="signal peptide" evidence="1">
    <location>
        <begin position="1"/>
        <end position="22"/>
    </location>
</feature>
<comment type="caution">
    <text evidence="2">The sequence shown here is derived from an EMBL/GenBank/DDBJ whole genome shotgun (WGS) entry which is preliminary data.</text>
</comment>
<dbReference type="STRING" id="1331007.AALB_0341"/>
<evidence type="ECO:0000256" key="1">
    <source>
        <dbReference type="SAM" id="SignalP"/>
    </source>
</evidence>
<keyword evidence="3" id="KW-1185">Reference proteome</keyword>
<accession>R9PQ79</accession>
<sequence>MTQGTSLAFCMLFITAATTFLFGCGGSSSDAIEPPKPNSHLSDVSQENLSVVKRVSSISLYPAELSKIAVSGLNTLGLEESYFGTCSNRDGSFEITPQRQVKGEFNANDTVTISWSGCYSPQLDLRNTEGDLSIHIESVNYQQQVTELSAVIKYSNIVGNKYIKLDEGGVRESQSISGEHSIKYVFENEAQQVHSFHTPNQTTQITPNFIINDVSIHQSHDLYNNLTSIDIGALVKWTDKDTQLTYGITTESTLEGILGLGFQSGELAINGNAEQFLKLKPSLEEVESTVVANTEKHFEGIDIDSTFIEAKESIFGDLGIIQPVLHNNLFDLQPYYSYGLLTGLLTSSQPRPTNYVDIHNSSYRHLPHFTDFSLGDSFVIYNSNSSLSSSPKDFVFTMTPLEAWFGDFETPVKVYRQGHKLTLTPIESQPGQGFVPGMTYSLNTANNLNVLAIVTMAGSYDTSEVTIEELDDLFIEPKATIELSPKITGSFNYSIWFAHTNPDNNLSISKPYYTDTTISVDTSPKTIFNLELSLDLTHWNQSHYNPLATIITPPNLEQIEIYVAMQAVNSDKDKTYLQISEYNNVKAQTAKQLYIGEIEDSYDPEWIISHEERDIYLGRDFISDGVWLELSGGRQISETTTEYSKVKMHRRHVNFLEDCLVDRVEVVNTQGDISGTRSDFTIHCNQESGYIKGFIHNFYE</sequence>
<evidence type="ECO:0008006" key="4">
    <source>
        <dbReference type="Google" id="ProtNLM"/>
    </source>
</evidence>
<proteinExistence type="predicted"/>
<dbReference type="EMBL" id="BARX01000001">
    <property type="protein sequence ID" value="GAD00261.1"/>
    <property type="molecule type" value="Genomic_DNA"/>
</dbReference>
<name>R9PQ79_AGAAL</name>
<protein>
    <recommendedName>
        <fullName evidence="4">Lipoprotein</fullName>
    </recommendedName>
</protein>
<evidence type="ECO:0000313" key="2">
    <source>
        <dbReference type="EMBL" id="GAD00261.1"/>
    </source>
</evidence>
<feature type="chain" id="PRO_5004488253" description="Lipoprotein" evidence="1">
    <location>
        <begin position="23"/>
        <end position="700"/>
    </location>
</feature>